<evidence type="ECO:0000313" key="2">
    <source>
        <dbReference type="Proteomes" id="UP001530400"/>
    </source>
</evidence>
<proteinExistence type="predicted"/>
<evidence type="ECO:0000313" key="1">
    <source>
        <dbReference type="EMBL" id="KAL3765864.1"/>
    </source>
</evidence>
<keyword evidence="2" id="KW-1185">Reference proteome</keyword>
<accession>A0ABD3MPN0</accession>
<comment type="caution">
    <text evidence="1">The sequence shown here is derived from an EMBL/GenBank/DDBJ whole genome shotgun (WGS) entry which is preliminary data.</text>
</comment>
<organism evidence="1 2">
    <name type="scientific">Cyclotella atomus</name>
    <dbReference type="NCBI Taxonomy" id="382360"/>
    <lineage>
        <taxon>Eukaryota</taxon>
        <taxon>Sar</taxon>
        <taxon>Stramenopiles</taxon>
        <taxon>Ochrophyta</taxon>
        <taxon>Bacillariophyta</taxon>
        <taxon>Coscinodiscophyceae</taxon>
        <taxon>Thalassiosirophycidae</taxon>
        <taxon>Stephanodiscales</taxon>
        <taxon>Stephanodiscaceae</taxon>
        <taxon>Cyclotella</taxon>
    </lineage>
</organism>
<dbReference type="EMBL" id="JALLPJ020001395">
    <property type="protein sequence ID" value="KAL3765864.1"/>
    <property type="molecule type" value="Genomic_DNA"/>
</dbReference>
<name>A0ABD3MPN0_9STRA</name>
<protein>
    <submittedName>
        <fullName evidence="1">Uncharacterized protein</fullName>
    </submittedName>
</protein>
<dbReference type="Proteomes" id="UP001530400">
    <property type="component" value="Unassembled WGS sequence"/>
</dbReference>
<gene>
    <name evidence="1" type="ORF">ACHAWO_006409</name>
</gene>
<reference evidence="1 2" key="1">
    <citation type="submission" date="2024-10" db="EMBL/GenBank/DDBJ databases">
        <title>Updated reference genomes for cyclostephanoid diatoms.</title>
        <authorList>
            <person name="Roberts W.R."/>
            <person name="Alverson A.J."/>
        </authorList>
    </citation>
    <scope>NUCLEOTIDE SEQUENCE [LARGE SCALE GENOMIC DNA]</scope>
    <source>
        <strain evidence="1 2">AJA010-31</strain>
    </source>
</reference>
<sequence>MEKKAELEKNRDDQEHEDAAKQFMDDFATYANEPPGGDHWAHNCYGKRLQIHVPTVHADQMIGNVAKLYLQLRQLQIIFLGMFPGGIDPDKYGSRGIELMDPTNDAHILVLFERLFADNGEGGGVGLHIDAVFVVEKVVKKRALWKLVAEPKCSYTSHVNRVHKLVKYLEAAKSKAKSVPQAVDLGIDNPGDPNLSLLPTQFGNYLNIA</sequence>
<dbReference type="AlphaFoldDB" id="A0ABD3MPN0"/>